<keyword evidence="4" id="KW-0548">Nucleotidyltransferase</keyword>
<protein>
    <submittedName>
        <fullName evidence="11">RNA polymerase sigma-54 factor</fullName>
    </submittedName>
</protein>
<evidence type="ECO:0000256" key="5">
    <source>
        <dbReference type="ARBA" id="ARBA00023015"/>
    </source>
</evidence>
<dbReference type="Gene3D" id="1.10.10.60">
    <property type="entry name" value="Homeodomain-like"/>
    <property type="match status" value="1"/>
</dbReference>
<dbReference type="PANTHER" id="PTHR32248">
    <property type="entry name" value="RNA POLYMERASE SIGMA-54 FACTOR"/>
    <property type="match status" value="1"/>
</dbReference>
<keyword evidence="5" id="KW-0805">Transcription regulation</keyword>
<dbReference type="InterPro" id="IPR007634">
    <property type="entry name" value="RNA_pol_sigma_54_DNA-bd"/>
</dbReference>
<keyword evidence="7" id="KW-0238">DNA-binding</keyword>
<name>A0A809S9A2_9BACT</name>
<evidence type="ECO:0000313" key="11">
    <source>
        <dbReference type="EMBL" id="BBO23501.1"/>
    </source>
</evidence>
<reference evidence="11" key="1">
    <citation type="journal article" name="DNA Res.">
        <title>The physiological potential of anammox bacteria as revealed by their core genome structure.</title>
        <authorList>
            <person name="Okubo T."/>
            <person name="Toyoda A."/>
            <person name="Fukuhara K."/>
            <person name="Uchiyama I."/>
            <person name="Harigaya Y."/>
            <person name="Kuroiwa M."/>
            <person name="Suzuki T."/>
            <person name="Murakami Y."/>
            <person name="Suwa Y."/>
            <person name="Takami H."/>
        </authorList>
    </citation>
    <scope>NUCLEOTIDE SEQUENCE</scope>
    <source>
        <strain evidence="11">317325-2</strain>
    </source>
</reference>
<evidence type="ECO:0000256" key="4">
    <source>
        <dbReference type="ARBA" id="ARBA00022695"/>
    </source>
</evidence>
<dbReference type="GO" id="GO:0016779">
    <property type="term" value="F:nucleotidyltransferase activity"/>
    <property type="evidence" value="ECO:0007669"/>
    <property type="project" value="UniProtKB-KW"/>
</dbReference>
<dbReference type="PROSITE" id="PS50044">
    <property type="entry name" value="SIGMA54_3"/>
    <property type="match status" value="1"/>
</dbReference>
<keyword evidence="3" id="KW-0808">Transferase</keyword>
<sequence length="461" mass="51890">MRQDFRQRQQADTRLQTRVDPRVIMKSQVVQLAVPELMQAIELELQENPALERLEEEAEPLTEEQILRTVAPQELKVSRDDQELWRCLPKGDAEQNDWLDLAIAPISAIEHLRAQLLPMLDAELRPLGELLIGSVDENGYLSCSVEEAALATGRAMEEVQAAIRLLQTCDPSGVGATSVVECLQIQLRDSEDPLAPLAQRILSRHMDEFVAKKSRTISRKCKVAQDLVEDAFDLIRSLNPYPLQGFHGNVTHGTAPRVAQVTPDVVLTKLETGWKIEVLGGDPASLTINREYGRCYHRIRSGEPMDGDEAAHVLEYVQRAHTFLDCLSNRRTTMLKVGEYLTNKQESFITTGRYSFLRPLTRSQMAADIGLHESTVSRATAGKFVQIATGEVVSFEVFFKPALRVQKLVEEILESEDPNEPLSDEEVSQILAKRGFNIARRTVNKYRSQLRLLSSRARRSA</sequence>
<dbReference type="NCBIfam" id="TIGR02395">
    <property type="entry name" value="rpoN_sigma"/>
    <property type="match status" value="1"/>
</dbReference>
<dbReference type="PIRSF" id="PIRSF000774">
    <property type="entry name" value="RpoN"/>
    <property type="match status" value="1"/>
</dbReference>
<evidence type="ECO:0000256" key="2">
    <source>
        <dbReference type="ARBA" id="ARBA00022478"/>
    </source>
</evidence>
<dbReference type="PANTHER" id="PTHR32248:SF4">
    <property type="entry name" value="RNA POLYMERASE SIGMA-54 FACTOR"/>
    <property type="match status" value="1"/>
</dbReference>
<proteinExistence type="inferred from homology"/>
<dbReference type="KEGG" id="npy:NPRO_10960"/>
<dbReference type="Pfam" id="PF04552">
    <property type="entry name" value="Sigma54_DBD"/>
    <property type="match status" value="1"/>
</dbReference>
<dbReference type="GO" id="GO:0003677">
    <property type="term" value="F:DNA binding"/>
    <property type="evidence" value="ECO:0007669"/>
    <property type="project" value="UniProtKB-KW"/>
</dbReference>
<evidence type="ECO:0000256" key="1">
    <source>
        <dbReference type="ARBA" id="ARBA00008798"/>
    </source>
</evidence>
<dbReference type="GO" id="GO:0016987">
    <property type="term" value="F:sigma factor activity"/>
    <property type="evidence" value="ECO:0007669"/>
    <property type="project" value="UniProtKB-KW"/>
</dbReference>
<dbReference type="Gene3D" id="1.10.10.1330">
    <property type="entry name" value="RNA polymerase sigma-54 factor, core-binding domain"/>
    <property type="match status" value="1"/>
</dbReference>
<organism evidence="11 12">
    <name type="scientific">Candidatus Nitrosymbiomonas proteolyticus</name>
    <dbReference type="NCBI Taxonomy" id="2608984"/>
    <lineage>
        <taxon>Bacteria</taxon>
        <taxon>Bacillati</taxon>
        <taxon>Armatimonadota</taxon>
        <taxon>Armatimonadota incertae sedis</taxon>
        <taxon>Candidatus Nitrosymbiomonas</taxon>
    </lineage>
</organism>
<feature type="domain" description="RNA polymerase sigma factor 54 DNA-binding" evidence="9">
    <location>
        <begin position="315"/>
        <end position="459"/>
    </location>
</feature>
<feature type="domain" description="RNA polymerase sigma factor 54 core-binding" evidence="10">
    <location>
        <begin position="105"/>
        <end position="292"/>
    </location>
</feature>
<evidence type="ECO:0000256" key="8">
    <source>
        <dbReference type="ARBA" id="ARBA00023163"/>
    </source>
</evidence>
<dbReference type="InterPro" id="IPR038709">
    <property type="entry name" value="RpoN_core-bd_sf"/>
</dbReference>
<evidence type="ECO:0000256" key="3">
    <source>
        <dbReference type="ARBA" id="ARBA00022679"/>
    </source>
</evidence>
<keyword evidence="8" id="KW-0804">Transcription</keyword>
<comment type="similarity">
    <text evidence="1">Belongs to the sigma-54 factor family.</text>
</comment>
<dbReference type="AlphaFoldDB" id="A0A809S9A2"/>
<evidence type="ECO:0000313" key="12">
    <source>
        <dbReference type="Proteomes" id="UP000662873"/>
    </source>
</evidence>
<dbReference type="PROSITE" id="PS00718">
    <property type="entry name" value="SIGMA54_2"/>
    <property type="match status" value="1"/>
</dbReference>
<keyword evidence="6" id="KW-0731">Sigma factor</keyword>
<dbReference type="Pfam" id="PF04963">
    <property type="entry name" value="Sigma54_CBD"/>
    <property type="match status" value="1"/>
</dbReference>
<dbReference type="EMBL" id="AP021858">
    <property type="protein sequence ID" value="BBO23501.1"/>
    <property type="molecule type" value="Genomic_DNA"/>
</dbReference>
<evidence type="ECO:0000256" key="6">
    <source>
        <dbReference type="ARBA" id="ARBA00023082"/>
    </source>
</evidence>
<accession>A0A809S9A2</accession>
<evidence type="ECO:0000259" key="10">
    <source>
        <dbReference type="Pfam" id="PF04963"/>
    </source>
</evidence>
<dbReference type="GO" id="GO:0000428">
    <property type="term" value="C:DNA-directed RNA polymerase complex"/>
    <property type="evidence" value="ECO:0007669"/>
    <property type="project" value="UniProtKB-KW"/>
</dbReference>
<dbReference type="GO" id="GO:0006352">
    <property type="term" value="P:DNA-templated transcription initiation"/>
    <property type="evidence" value="ECO:0007669"/>
    <property type="project" value="InterPro"/>
</dbReference>
<dbReference type="InterPro" id="IPR000394">
    <property type="entry name" value="RNA_pol_sigma_54"/>
</dbReference>
<dbReference type="GO" id="GO:0001216">
    <property type="term" value="F:DNA-binding transcription activator activity"/>
    <property type="evidence" value="ECO:0007669"/>
    <property type="project" value="InterPro"/>
</dbReference>
<dbReference type="Proteomes" id="UP000662873">
    <property type="component" value="Chromosome"/>
</dbReference>
<dbReference type="InterPro" id="IPR007046">
    <property type="entry name" value="RNA_pol_sigma_54_core-bd"/>
</dbReference>
<gene>
    <name evidence="11" type="ORF">NPRO_10960</name>
</gene>
<evidence type="ECO:0000259" key="9">
    <source>
        <dbReference type="Pfam" id="PF04552"/>
    </source>
</evidence>
<dbReference type="PRINTS" id="PR00045">
    <property type="entry name" value="SIGMA54FCT"/>
</dbReference>
<keyword evidence="2" id="KW-0240">DNA-directed RNA polymerase</keyword>
<evidence type="ECO:0000256" key="7">
    <source>
        <dbReference type="ARBA" id="ARBA00023125"/>
    </source>
</evidence>